<dbReference type="SUPFAM" id="SSF47413">
    <property type="entry name" value="lambda repressor-like DNA-binding domains"/>
    <property type="match status" value="1"/>
</dbReference>
<name>B9K336_ALLAM</name>
<proteinExistence type="predicted"/>
<evidence type="ECO:0000259" key="1">
    <source>
        <dbReference type="PROSITE" id="PS50943"/>
    </source>
</evidence>
<geneLocation type="plasmid" evidence="2 3">
    <name>pAtS4b</name>
</geneLocation>
<accession>B9K336</accession>
<keyword evidence="2" id="KW-0614">Plasmid</keyword>
<feature type="domain" description="HTH cro/C1-type" evidence="1">
    <location>
        <begin position="16"/>
        <end position="70"/>
    </location>
</feature>
<dbReference type="EMBL" id="CP000635">
    <property type="protein sequence ID" value="ACM39284.1"/>
    <property type="molecule type" value="Genomic_DNA"/>
</dbReference>
<dbReference type="InterPro" id="IPR001387">
    <property type="entry name" value="Cro/C1-type_HTH"/>
</dbReference>
<gene>
    <name evidence="2" type="ordered locus">Avi_9533</name>
</gene>
<protein>
    <submittedName>
        <fullName evidence="2">Transcriptional regulator Cro/CI family</fullName>
    </submittedName>
</protein>
<evidence type="ECO:0000313" key="3">
    <source>
        <dbReference type="Proteomes" id="UP000001596"/>
    </source>
</evidence>
<dbReference type="Proteomes" id="UP000001596">
    <property type="component" value="Plasmid pAtS4b"/>
</dbReference>
<dbReference type="Gene3D" id="1.10.260.40">
    <property type="entry name" value="lambda repressor-like DNA-binding domains"/>
    <property type="match status" value="1"/>
</dbReference>
<evidence type="ECO:0000313" key="2">
    <source>
        <dbReference type="EMBL" id="ACM39284.1"/>
    </source>
</evidence>
<dbReference type="AlphaFoldDB" id="B9K336"/>
<sequence>MKDEPHAVDVAVGRAIRKRRMINGVSQSDLGARIGVTFQQVQKYEKGTNRVSASMLMEIACALHVDVRSFFDGIDAPSGKEPLHHTATPAAFSITRETVALNQAFAQINDALLRRKIVDLVRAVASSSSTSEDELLHDLAE</sequence>
<dbReference type="HOGENOM" id="CLU_066192_26_0_5"/>
<dbReference type="CDD" id="cd00093">
    <property type="entry name" value="HTH_XRE"/>
    <property type="match status" value="1"/>
</dbReference>
<dbReference type="SMART" id="SM00530">
    <property type="entry name" value="HTH_XRE"/>
    <property type="match status" value="1"/>
</dbReference>
<dbReference type="GO" id="GO:0003677">
    <property type="term" value="F:DNA binding"/>
    <property type="evidence" value="ECO:0007669"/>
    <property type="project" value="InterPro"/>
</dbReference>
<dbReference type="Pfam" id="PF01381">
    <property type="entry name" value="HTH_3"/>
    <property type="match status" value="1"/>
</dbReference>
<dbReference type="KEGG" id="avi:Avi_9533"/>
<dbReference type="PROSITE" id="PS50943">
    <property type="entry name" value="HTH_CROC1"/>
    <property type="match status" value="1"/>
</dbReference>
<organism evidence="2 3">
    <name type="scientific">Allorhizobium ampelinum (strain ATCC BAA-846 / DSM 112012 / S4)</name>
    <name type="common">Agrobacterium vitis (strain S4)</name>
    <dbReference type="NCBI Taxonomy" id="311402"/>
    <lineage>
        <taxon>Bacteria</taxon>
        <taxon>Pseudomonadati</taxon>
        <taxon>Pseudomonadota</taxon>
        <taxon>Alphaproteobacteria</taxon>
        <taxon>Hyphomicrobiales</taxon>
        <taxon>Rhizobiaceae</taxon>
        <taxon>Rhizobium/Agrobacterium group</taxon>
        <taxon>Allorhizobium</taxon>
        <taxon>Allorhizobium ampelinum</taxon>
    </lineage>
</organism>
<reference evidence="2 3" key="1">
    <citation type="journal article" date="2009" name="J. Bacteriol.">
        <title>Genome sequences of three Agrobacterium biovars help elucidate the evolution of multichromosome genomes in bacteria.</title>
        <authorList>
            <person name="Slater S.C."/>
            <person name="Goldman B.S."/>
            <person name="Goodner B."/>
            <person name="Setubal J.C."/>
            <person name="Farrand S.K."/>
            <person name="Nester E.W."/>
            <person name="Burr T.J."/>
            <person name="Banta L."/>
            <person name="Dickerman A.W."/>
            <person name="Paulsen I."/>
            <person name="Otten L."/>
            <person name="Suen G."/>
            <person name="Welch R."/>
            <person name="Almeida N.F."/>
            <person name="Arnold F."/>
            <person name="Burton O.T."/>
            <person name="Du Z."/>
            <person name="Ewing A."/>
            <person name="Godsy E."/>
            <person name="Heisel S."/>
            <person name="Houmiel K.L."/>
            <person name="Jhaveri J."/>
            <person name="Lu J."/>
            <person name="Miller N.M."/>
            <person name="Norton S."/>
            <person name="Chen Q."/>
            <person name="Phoolcharoen W."/>
            <person name="Ohlin V."/>
            <person name="Ondrusek D."/>
            <person name="Pride N."/>
            <person name="Stricklin S.L."/>
            <person name="Sun J."/>
            <person name="Wheeler C."/>
            <person name="Wilson L."/>
            <person name="Zhu H."/>
            <person name="Wood D.W."/>
        </authorList>
    </citation>
    <scope>NUCLEOTIDE SEQUENCE [LARGE SCALE GENOMIC DNA]</scope>
    <source>
        <strain evidence="3">S4 / ATCC BAA-846</strain>
        <plasmid evidence="2 3">pAtS4b</plasmid>
    </source>
</reference>
<keyword evidence="3" id="KW-1185">Reference proteome</keyword>
<dbReference type="RefSeq" id="WP_012655044.1">
    <property type="nucleotide sequence ID" value="NC_011991.1"/>
</dbReference>
<dbReference type="InterPro" id="IPR010982">
    <property type="entry name" value="Lambda_DNA-bd_dom_sf"/>
</dbReference>